<reference evidence="2" key="1">
    <citation type="journal article" date="2012" name="Stand. Genomic Sci.">
        <title>Permanent draft genome sequence of the gliding predator Saprospira grandis strain Sa g1 (= HR1).</title>
        <authorList>
            <person name="Mavromatis K."/>
            <person name="Chertkov O."/>
            <person name="Lapidus A."/>
            <person name="Nolan M."/>
            <person name="Lucas S."/>
            <person name="Tice H."/>
            <person name="Del Rio T.G."/>
            <person name="Cheng J.F."/>
            <person name="Han C."/>
            <person name="Tapia R."/>
            <person name="Bruce D."/>
            <person name="Goodwin L.A."/>
            <person name="Pitluck S."/>
            <person name="Huntemann M."/>
            <person name="Liolios K."/>
            <person name="Pagani I."/>
            <person name="Ivanova N."/>
            <person name="Mikhailova N."/>
            <person name="Pati A."/>
            <person name="Chen A."/>
            <person name="Palaniappan K."/>
            <person name="Land M."/>
            <person name="Brambilla E.M."/>
            <person name="Rohde M."/>
            <person name="Spring S."/>
            <person name="Goker M."/>
            <person name="Detter J.C."/>
            <person name="Bristow J."/>
            <person name="Eisen J.A."/>
            <person name="Markowitz V."/>
            <person name="Hugenholtz P."/>
            <person name="Kyrpides N.C."/>
            <person name="Klenk H.P."/>
            <person name="Woyke T."/>
        </authorList>
    </citation>
    <scope>NUCLEOTIDE SEQUENCE [LARGE SCALE GENOMIC DNA]</scope>
    <source>
        <strain evidence="2">DSM 2844</strain>
    </source>
</reference>
<protein>
    <submittedName>
        <fullName evidence="1">Uncharacterized protein</fullName>
    </submittedName>
</protein>
<evidence type="ECO:0000313" key="1">
    <source>
        <dbReference type="EMBL" id="EJF54079.1"/>
    </source>
</evidence>
<gene>
    <name evidence="1" type="ORF">SapgrDRAFT_2419</name>
</gene>
<accession>J0P2P5</accession>
<proteinExistence type="predicted"/>
<dbReference type="AlphaFoldDB" id="J0P2P5"/>
<evidence type="ECO:0000313" key="2">
    <source>
        <dbReference type="Proteomes" id="UP000005113"/>
    </source>
</evidence>
<dbReference type="HOGENOM" id="CLU_3066083_0_0_10"/>
<sequence length="53" mass="6013">MDSLVEKAEENKNEGLGNFFFLVKVLYLSPALKEGETITTGADWNRQHWTVGK</sequence>
<dbReference type="Proteomes" id="UP000005113">
    <property type="component" value="Unassembled WGS sequence"/>
</dbReference>
<name>J0P2P5_9BACT</name>
<organism evidence="1 2">
    <name type="scientific">Saprospira grandis DSM 2844</name>
    <dbReference type="NCBI Taxonomy" id="694433"/>
    <lineage>
        <taxon>Bacteria</taxon>
        <taxon>Pseudomonadati</taxon>
        <taxon>Bacteroidota</taxon>
        <taxon>Saprospiria</taxon>
        <taxon>Saprospirales</taxon>
        <taxon>Saprospiraceae</taxon>
        <taxon>Saprospira</taxon>
    </lineage>
</organism>
<dbReference type="EMBL" id="JH719942">
    <property type="protein sequence ID" value="EJF54079.1"/>
    <property type="molecule type" value="Genomic_DNA"/>
</dbReference>